<keyword evidence="10" id="KW-1185">Reference proteome</keyword>
<keyword evidence="4" id="KW-0333">Golgi apparatus</keyword>
<gene>
    <name evidence="9" type="ORF">RJ641_004672</name>
</gene>
<dbReference type="InterPro" id="IPR019352">
    <property type="entry name" value="SPRING1"/>
</dbReference>
<keyword evidence="6" id="KW-0325">Glycoprotein</keyword>
<dbReference type="Proteomes" id="UP001370490">
    <property type="component" value="Unassembled WGS sequence"/>
</dbReference>
<evidence type="ECO:0000256" key="1">
    <source>
        <dbReference type="ARBA" id="ARBA00004194"/>
    </source>
</evidence>
<accession>A0AAN8V907</accession>
<evidence type="ECO:0000256" key="5">
    <source>
        <dbReference type="ARBA" id="ARBA00023136"/>
    </source>
</evidence>
<proteinExistence type="inferred from homology"/>
<name>A0AAN8V907_9MAGN</name>
<dbReference type="PANTHER" id="PTHR13481">
    <property type="entry name" value="SREBP REGULATING GENE PROTEIN"/>
    <property type="match status" value="1"/>
</dbReference>
<dbReference type="GO" id="GO:0000139">
    <property type="term" value="C:Golgi membrane"/>
    <property type="evidence" value="ECO:0007669"/>
    <property type="project" value="UniProtKB-SubCell"/>
</dbReference>
<evidence type="ECO:0000256" key="4">
    <source>
        <dbReference type="ARBA" id="ARBA00023034"/>
    </source>
</evidence>
<evidence type="ECO:0000256" key="8">
    <source>
        <dbReference type="ARBA" id="ARBA00023485"/>
    </source>
</evidence>
<evidence type="ECO:0000256" key="3">
    <source>
        <dbReference type="ARBA" id="ARBA00022989"/>
    </source>
</evidence>
<sequence length="393" mass="43093">MLAPCTCVLLSTCRRDVGIHGRHNCRTTVQGRYLISDENGYVCDALSVDTHSRCCPSKGEQYSCQGCNLVSQCCNSYEFCVSCCLNPKRTEEQLALKVKIAKPSTAGNISCSFTAFKCCLSQFEFLSSALINAISSSIAFRTYTSVFDFCAGRCRHNSESVVGNLLSLVYVSSLTFKVEQMLCEACYEVLLQMRRKHDMIWTLEVMVSGGFPQCMVIPPLFVGPSLGRDCFGCTDSAVLIGVGTVHENAYVSDFHHCFFLPPNSSVCYHYCFCIFMLTTWTSAEPNSASLDSRLSGINIIVGRQGESCDSVCKSSGKSCVQSKLQVLNNCEIMQKYMSCRGACLASIGADQPAEVVDDAPKHLNPGACLYTQTQTMLSCDGSHRHTRRLCPCA</sequence>
<dbReference type="EMBL" id="JBAMMX010000012">
    <property type="protein sequence ID" value="KAK6930578.1"/>
    <property type="molecule type" value="Genomic_DNA"/>
</dbReference>
<evidence type="ECO:0000256" key="7">
    <source>
        <dbReference type="ARBA" id="ARBA00023461"/>
    </source>
</evidence>
<comment type="caution">
    <text evidence="9">The sequence shown here is derived from an EMBL/GenBank/DDBJ whole genome shotgun (WGS) entry which is preliminary data.</text>
</comment>
<dbReference type="GO" id="GO:2000640">
    <property type="term" value="P:positive regulation of SREBP signaling pathway"/>
    <property type="evidence" value="ECO:0007669"/>
    <property type="project" value="InterPro"/>
</dbReference>
<evidence type="ECO:0000256" key="2">
    <source>
        <dbReference type="ARBA" id="ARBA00022692"/>
    </source>
</evidence>
<comment type="subcellular location">
    <subcellularLocation>
        <location evidence="1">Golgi apparatus membrane</location>
        <topology evidence="1">Single-pass membrane protein</topology>
    </subcellularLocation>
</comment>
<dbReference type="AlphaFoldDB" id="A0AAN8V907"/>
<reference evidence="9 10" key="1">
    <citation type="submission" date="2023-12" db="EMBL/GenBank/DDBJ databases">
        <title>A high-quality genome assembly for Dillenia turbinata (Dilleniales).</title>
        <authorList>
            <person name="Chanderbali A."/>
        </authorList>
    </citation>
    <scope>NUCLEOTIDE SEQUENCE [LARGE SCALE GENOMIC DNA]</scope>
    <source>
        <strain evidence="9">LSX21</strain>
        <tissue evidence="9">Leaf</tissue>
    </source>
</reference>
<protein>
    <recommendedName>
        <fullName evidence="8">SREBP regulating gene protein</fullName>
    </recommendedName>
</protein>
<evidence type="ECO:0000313" key="10">
    <source>
        <dbReference type="Proteomes" id="UP001370490"/>
    </source>
</evidence>
<comment type="similarity">
    <text evidence="7">Belongs to the SPRING family.</text>
</comment>
<keyword evidence="3" id="KW-1133">Transmembrane helix</keyword>
<organism evidence="9 10">
    <name type="scientific">Dillenia turbinata</name>
    <dbReference type="NCBI Taxonomy" id="194707"/>
    <lineage>
        <taxon>Eukaryota</taxon>
        <taxon>Viridiplantae</taxon>
        <taxon>Streptophyta</taxon>
        <taxon>Embryophyta</taxon>
        <taxon>Tracheophyta</taxon>
        <taxon>Spermatophyta</taxon>
        <taxon>Magnoliopsida</taxon>
        <taxon>eudicotyledons</taxon>
        <taxon>Gunneridae</taxon>
        <taxon>Pentapetalae</taxon>
        <taxon>Dilleniales</taxon>
        <taxon>Dilleniaceae</taxon>
        <taxon>Dillenia</taxon>
    </lineage>
</organism>
<dbReference type="PANTHER" id="PTHR13481:SF0">
    <property type="entry name" value="SREBP REGULATING GENE PROTEIN"/>
    <property type="match status" value="1"/>
</dbReference>
<evidence type="ECO:0000256" key="6">
    <source>
        <dbReference type="ARBA" id="ARBA00023180"/>
    </source>
</evidence>
<keyword evidence="2" id="KW-0812">Transmembrane</keyword>
<evidence type="ECO:0000313" key="9">
    <source>
        <dbReference type="EMBL" id="KAK6930578.1"/>
    </source>
</evidence>
<dbReference type="Pfam" id="PF10218">
    <property type="entry name" value="SPRING1"/>
    <property type="match status" value="1"/>
</dbReference>
<keyword evidence="5" id="KW-0472">Membrane</keyword>